<dbReference type="KEGG" id="plut:EI981_06180"/>
<dbReference type="OrthoDB" id="9789407at2"/>
<reference evidence="3" key="1">
    <citation type="submission" date="2018-12" db="EMBL/GenBank/DDBJ databases">
        <title>Complete genome sequence of Paenibacillus sp. MBLB1234.</title>
        <authorList>
            <person name="Nam Y.-D."/>
            <person name="Kang J."/>
            <person name="Chung W.-H."/>
            <person name="Park Y.S."/>
        </authorList>
    </citation>
    <scope>NUCLEOTIDE SEQUENCE [LARGE SCALE GENOMIC DNA]</scope>
    <source>
        <strain evidence="3">MBLB1234</strain>
    </source>
</reference>
<dbReference type="PANTHER" id="PTHR35024">
    <property type="entry name" value="HYPOTHETICAL CYTOSOLIC PROTEIN"/>
    <property type="match status" value="1"/>
</dbReference>
<comment type="similarity">
    <text evidence="1">Belongs to the bactofilin family.</text>
</comment>
<dbReference type="EMBL" id="CP034346">
    <property type="protein sequence ID" value="AZS14083.1"/>
    <property type="molecule type" value="Genomic_DNA"/>
</dbReference>
<dbReference type="Proteomes" id="UP000270678">
    <property type="component" value="Chromosome"/>
</dbReference>
<dbReference type="RefSeq" id="WP_126996392.1">
    <property type="nucleotide sequence ID" value="NZ_CP034346.1"/>
</dbReference>
<sequence length="163" mass="17075">MRRKNARAHGLTDTLIGQGSIVEGKIQCESNVRIDGAFHGEIDCKGQVIVGESGEARSSIIGANIIVAGHVVGDISTKGKLTITSSGQVDGNVSVSMLIILEGGLLNGVSTMEKIKAVAPIKEKAQKNPTARSGVIHSEESKIVPVCIANGNLFLLRRLHPAC</sequence>
<accession>A0A3S9UUU7</accession>
<dbReference type="InterPro" id="IPR007607">
    <property type="entry name" value="BacA/B"/>
</dbReference>
<gene>
    <name evidence="2" type="ORF">EI981_06180</name>
</gene>
<protein>
    <submittedName>
        <fullName evidence="2">Polymer-forming cytoskeletal protein</fullName>
    </submittedName>
</protein>
<dbReference type="Pfam" id="PF04519">
    <property type="entry name" value="Bactofilin"/>
    <property type="match status" value="1"/>
</dbReference>
<keyword evidence="3" id="KW-1185">Reference proteome</keyword>
<name>A0A3S9UUU7_9BACL</name>
<proteinExistence type="inferred from homology"/>
<evidence type="ECO:0000313" key="3">
    <source>
        <dbReference type="Proteomes" id="UP000270678"/>
    </source>
</evidence>
<evidence type="ECO:0000313" key="2">
    <source>
        <dbReference type="EMBL" id="AZS14083.1"/>
    </source>
</evidence>
<dbReference type="AlphaFoldDB" id="A0A3S9UUU7"/>
<evidence type="ECO:0000256" key="1">
    <source>
        <dbReference type="ARBA" id="ARBA00044755"/>
    </source>
</evidence>
<organism evidence="2 3">
    <name type="scientific">Paenibacillus lutimineralis</name>
    <dbReference type="NCBI Taxonomy" id="2707005"/>
    <lineage>
        <taxon>Bacteria</taxon>
        <taxon>Bacillati</taxon>
        <taxon>Bacillota</taxon>
        <taxon>Bacilli</taxon>
        <taxon>Bacillales</taxon>
        <taxon>Paenibacillaceae</taxon>
        <taxon>Paenibacillus</taxon>
    </lineage>
</organism>
<dbReference type="PANTHER" id="PTHR35024:SF4">
    <property type="entry name" value="POLYMER-FORMING CYTOSKELETAL PROTEIN"/>
    <property type="match status" value="1"/>
</dbReference>